<comment type="caution">
    <text evidence="10">The sequence shown here is derived from an EMBL/GenBank/DDBJ whole genome shotgun (WGS) entry which is preliminary data.</text>
</comment>
<gene>
    <name evidence="8" type="primary">menA</name>
    <name evidence="10" type="ORF">ALPR1_13410</name>
</gene>
<comment type="similarity">
    <text evidence="8">Belongs to the MenA family. Type 1 subfamily.</text>
</comment>
<feature type="transmembrane region" description="Helical" evidence="8">
    <location>
        <begin position="182"/>
        <end position="202"/>
    </location>
</feature>
<feature type="transmembrane region" description="Helical" evidence="8">
    <location>
        <begin position="249"/>
        <end position="270"/>
    </location>
</feature>
<dbReference type="CDD" id="cd13962">
    <property type="entry name" value="PT_UbiA_UBIAD1"/>
    <property type="match status" value="1"/>
</dbReference>
<dbReference type="Gene3D" id="1.20.120.1780">
    <property type="entry name" value="UbiA prenyltransferase"/>
    <property type="match status" value="1"/>
</dbReference>
<keyword evidence="6 8" id="KW-1133">Transmembrane helix</keyword>
<feature type="transmembrane region" description="Helical" evidence="8">
    <location>
        <begin position="156"/>
        <end position="176"/>
    </location>
</feature>
<keyword evidence="2 8" id="KW-0474">Menaquinone biosynthesis</keyword>
<evidence type="ECO:0000256" key="6">
    <source>
        <dbReference type="ARBA" id="ARBA00022989"/>
    </source>
</evidence>
<dbReference type="GO" id="GO:0009234">
    <property type="term" value="P:menaquinone biosynthetic process"/>
    <property type="evidence" value="ECO:0007669"/>
    <property type="project" value="UniProtKB-UniRule"/>
</dbReference>
<dbReference type="NCBIfam" id="NF004750">
    <property type="entry name" value="PRK06080.1-2"/>
    <property type="match status" value="1"/>
</dbReference>
<comment type="subcellular location">
    <subcellularLocation>
        <location evidence="8">Cell membrane</location>
        <topology evidence="8">Multi-pass membrane protein</topology>
    </subcellularLocation>
    <subcellularLocation>
        <location evidence="1">Membrane</location>
        <topology evidence="1">Multi-pass membrane protein</topology>
    </subcellularLocation>
</comment>
<comment type="catalytic activity">
    <reaction evidence="8">
        <text>an all-trans-polyprenyl diphosphate + 1,4-dihydroxy-2-naphthoate + H(+) = a 2-demethylmenaquinol + CO2 + diphosphate</text>
        <dbReference type="Rhea" id="RHEA:26478"/>
        <dbReference type="Rhea" id="RHEA-COMP:9563"/>
        <dbReference type="Rhea" id="RHEA-COMP:9564"/>
        <dbReference type="ChEBI" id="CHEBI:11173"/>
        <dbReference type="ChEBI" id="CHEBI:15378"/>
        <dbReference type="ChEBI" id="CHEBI:16526"/>
        <dbReference type="ChEBI" id="CHEBI:33019"/>
        <dbReference type="ChEBI" id="CHEBI:55437"/>
        <dbReference type="ChEBI" id="CHEBI:58914"/>
        <dbReference type="EC" id="2.5.1.74"/>
    </reaction>
</comment>
<organism evidence="10 11">
    <name type="scientific">Algoriphagus machipongonensis</name>
    <dbReference type="NCBI Taxonomy" id="388413"/>
    <lineage>
        <taxon>Bacteria</taxon>
        <taxon>Pseudomonadati</taxon>
        <taxon>Bacteroidota</taxon>
        <taxon>Cytophagia</taxon>
        <taxon>Cytophagales</taxon>
        <taxon>Cyclobacteriaceae</taxon>
        <taxon>Algoriphagus</taxon>
    </lineage>
</organism>
<dbReference type="InterPro" id="IPR044878">
    <property type="entry name" value="UbiA_sf"/>
</dbReference>
<accession>A3HTQ3</accession>
<feature type="transmembrane region" description="Helical" evidence="8">
    <location>
        <begin position="282"/>
        <end position="302"/>
    </location>
</feature>
<keyword evidence="7 8" id="KW-0472">Membrane</keyword>
<name>A3HTQ3_9BACT</name>
<dbReference type="HOGENOM" id="CLU_043611_1_1_10"/>
<dbReference type="HAMAP" id="MF_01937">
    <property type="entry name" value="MenA_1"/>
    <property type="match status" value="1"/>
</dbReference>
<evidence type="ECO:0000256" key="4">
    <source>
        <dbReference type="ARBA" id="ARBA00022679"/>
    </source>
</evidence>
<dbReference type="Proteomes" id="UP000003919">
    <property type="component" value="Unassembled WGS sequence"/>
</dbReference>
<keyword evidence="5 8" id="KW-0812">Transmembrane</keyword>
<feature type="transmembrane region" description="Helical" evidence="8">
    <location>
        <begin position="223"/>
        <end position="243"/>
    </location>
</feature>
<sequence>MKKEIETKKEAWLHAVRLRTLPLALASIFAGSFLAISTEVFRWEIMVSAALTTIFLQILSNLANDYGDTVNGADHHERQGPIRAVQSGLISLKEMKYGMYIFGGLSLISGLILLFLAVQSWTLFFVFLGLGIASIWAAVSYTSGDNPYGYLGLGDISVFIFFGLLGVIGTYFLHSIDFDSSVLWIGLSLGFFSTTVLNINNIRDIESDQKAGKKSIPVRIGKIAALKYNWFLIIAGNLCLLIFCFLTREWGACLALLMLPVMVKVGINVSKGKTSDEIDPNLKRMAISTFLWVILFGIGLLFL</sequence>
<feature type="transmembrane region" description="Helical" evidence="8">
    <location>
        <begin position="97"/>
        <end position="118"/>
    </location>
</feature>
<dbReference type="NCBIfam" id="TIGR00751">
    <property type="entry name" value="menA"/>
    <property type="match status" value="1"/>
</dbReference>
<dbReference type="InterPro" id="IPR026046">
    <property type="entry name" value="UBIAD1"/>
</dbReference>
<protein>
    <recommendedName>
        <fullName evidence="8 9">1,4-dihydroxy-2-naphthoate octaprenyltransferase</fullName>
        <shortName evidence="8">DHNA-octaprenyltransferase</shortName>
        <ecNumber evidence="8 9">2.5.1.74</ecNumber>
    </recommendedName>
</protein>
<dbReference type="Pfam" id="PF01040">
    <property type="entry name" value="UbiA"/>
    <property type="match status" value="1"/>
</dbReference>
<evidence type="ECO:0000313" key="11">
    <source>
        <dbReference type="Proteomes" id="UP000003919"/>
    </source>
</evidence>
<evidence type="ECO:0000313" key="10">
    <source>
        <dbReference type="EMBL" id="EAZ83221.1"/>
    </source>
</evidence>
<dbReference type="RefSeq" id="WP_008201228.1">
    <property type="nucleotide sequence ID" value="NZ_CM001023.1"/>
</dbReference>
<keyword evidence="11" id="KW-1185">Reference proteome</keyword>
<keyword evidence="3 8" id="KW-1003">Cell membrane</keyword>
<evidence type="ECO:0000256" key="3">
    <source>
        <dbReference type="ARBA" id="ARBA00022475"/>
    </source>
</evidence>
<dbReference type="EC" id="2.5.1.74" evidence="8 9"/>
<dbReference type="EMBL" id="AAXU02000001">
    <property type="protein sequence ID" value="EAZ83221.1"/>
    <property type="molecule type" value="Genomic_DNA"/>
</dbReference>
<dbReference type="GO" id="GO:0042371">
    <property type="term" value="P:vitamin K biosynthetic process"/>
    <property type="evidence" value="ECO:0007669"/>
    <property type="project" value="TreeGrafter"/>
</dbReference>
<comment type="function">
    <text evidence="8">Conversion of 1,4-dihydroxy-2-naphthoate (DHNA) to demethylmenaquinone (DMK).</text>
</comment>
<evidence type="ECO:0000256" key="8">
    <source>
        <dbReference type="HAMAP-Rule" id="MF_01937"/>
    </source>
</evidence>
<dbReference type="Gene3D" id="1.10.357.140">
    <property type="entry name" value="UbiA prenyltransferase"/>
    <property type="match status" value="1"/>
</dbReference>
<dbReference type="GO" id="GO:0005886">
    <property type="term" value="C:plasma membrane"/>
    <property type="evidence" value="ECO:0007669"/>
    <property type="project" value="UniProtKB-SubCell"/>
</dbReference>
<dbReference type="InterPro" id="IPR000537">
    <property type="entry name" value="UbiA_prenyltransferase"/>
</dbReference>
<reference evidence="10 11" key="1">
    <citation type="journal article" date="2011" name="J. Bacteriol.">
        <title>Complete genome sequence of Algoriphagus sp. PR1, bacterial prey of a colony-forming choanoflagellate.</title>
        <authorList>
            <person name="Alegado R.A."/>
            <person name="Ferriera S."/>
            <person name="Nusbaum C."/>
            <person name="Young S.K."/>
            <person name="Zeng Q."/>
            <person name="Imamovic A."/>
            <person name="Fairclough S.R."/>
            <person name="King N."/>
        </authorList>
    </citation>
    <scope>NUCLEOTIDE SEQUENCE [LARGE SCALE GENOMIC DNA]</scope>
    <source>
        <strain evidence="10 11">PR1</strain>
    </source>
</reference>
<dbReference type="UniPathway" id="UPA00079">
    <property type="reaction ID" value="UER00168"/>
</dbReference>
<evidence type="ECO:0000256" key="7">
    <source>
        <dbReference type="ARBA" id="ARBA00023136"/>
    </source>
</evidence>
<evidence type="ECO:0000256" key="2">
    <source>
        <dbReference type="ARBA" id="ARBA00022428"/>
    </source>
</evidence>
<evidence type="ECO:0000256" key="5">
    <source>
        <dbReference type="ARBA" id="ARBA00022692"/>
    </source>
</evidence>
<evidence type="ECO:0000256" key="9">
    <source>
        <dbReference type="NCBIfam" id="TIGR00751"/>
    </source>
</evidence>
<proteinExistence type="inferred from homology"/>
<comment type="pathway">
    <text evidence="8">Quinol/quinone metabolism; menaquinone biosynthesis; menaquinol from 1,4-dihydroxy-2-naphthoate: step 1/2.</text>
</comment>
<dbReference type="InterPro" id="IPR004657">
    <property type="entry name" value="MenA"/>
</dbReference>
<evidence type="ECO:0000256" key="1">
    <source>
        <dbReference type="ARBA" id="ARBA00004141"/>
    </source>
</evidence>
<dbReference type="PANTHER" id="PTHR13929:SF0">
    <property type="entry name" value="UBIA PRENYLTRANSFERASE DOMAIN-CONTAINING PROTEIN 1"/>
    <property type="match status" value="1"/>
</dbReference>
<feature type="transmembrane region" description="Helical" evidence="8">
    <location>
        <begin position="124"/>
        <end position="144"/>
    </location>
</feature>
<dbReference type="PIRSF" id="PIRSF005355">
    <property type="entry name" value="UBIAD1"/>
    <property type="match status" value="1"/>
</dbReference>
<dbReference type="eggNOG" id="COG1575">
    <property type="taxonomic scope" value="Bacteria"/>
</dbReference>
<keyword evidence="4 8" id="KW-0808">Transferase</keyword>
<dbReference type="STRING" id="388413.ALPR1_13410"/>
<dbReference type="AlphaFoldDB" id="A3HTQ3"/>
<dbReference type="PANTHER" id="PTHR13929">
    <property type="entry name" value="1,4-DIHYDROXY-2-NAPHTHOATE OCTAPRENYLTRANSFERASE"/>
    <property type="match status" value="1"/>
</dbReference>
<feature type="transmembrane region" description="Helical" evidence="8">
    <location>
        <begin position="20"/>
        <end position="37"/>
    </location>
</feature>
<dbReference type="GO" id="GO:0046428">
    <property type="term" value="F:1,4-dihydroxy-2-naphthoate polyprenyltransferase activity"/>
    <property type="evidence" value="ECO:0007669"/>
    <property type="project" value="UniProtKB-UniRule"/>
</dbReference>
<dbReference type="OrthoDB" id="9767568at2"/>